<organism evidence="1">
    <name type="scientific">Rhizophora mucronata</name>
    <name type="common">Asiatic mangrove</name>
    <dbReference type="NCBI Taxonomy" id="61149"/>
    <lineage>
        <taxon>Eukaryota</taxon>
        <taxon>Viridiplantae</taxon>
        <taxon>Streptophyta</taxon>
        <taxon>Embryophyta</taxon>
        <taxon>Tracheophyta</taxon>
        <taxon>Spermatophyta</taxon>
        <taxon>Magnoliopsida</taxon>
        <taxon>eudicotyledons</taxon>
        <taxon>Gunneridae</taxon>
        <taxon>Pentapetalae</taxon>
        <taxon>rosids</taxon>
        <taxon>fabids</taxon>
        <taxon>Malpighiales</taxon>
        <taxon>Rhizophoraceae</taxon>
        <taxon>Rhizophora</taxon>
    </lineage>
</organism>
<name>A0A2P2N0T8_RHIMU</name>
<protein>
    <submittedName>
        <fullName evidence="1">Uncharacterized protein</fullName>
    </submittedName>
</protein>
<dbReference type="EMBL" id="GGEC01055599">
    <property type="protein sequence ID" value="MBX36083.1"/>
    <property type="molecule type" value="Transcribed_RNA"/>
</dbReference>
<dbReference type="AlphaFoldDB" id="A0A2P2N0T8"/>
<accession>A0A2P2N0T8</accession>
<evidence type="ECO:0000313" key="1">
    <source>
        <dbReference type="EMBL" id="MBX36083.1"/>
    </source>
</evidence>
<reference evidence="1" key="1">
    <citation type="submission" date="2018-02" db="EMBL/GenBank/DDBJ databases">
        <title>Rhizophora mucronata_Transcriptome.</title>
        <authorList>
            <person name="Meera S.P."/>
            <person name="Sreeshan A."/>
            <person name="Augustine A."/>
        </authorList>
    </citation>
    <scope>NUCLEOTIDE SEQUENCE</scope>
    <source>
        <tissue evidence="1">Leaf</tissue>
    </source>
</reference>
<proteinExistence type="predicted"/>
<sequence>MYEISVTCLWDQLEVALNTITNLHIWEFLVLDMLDLQSLIIPQLVYIRYDLPSSLPFFLASIAFIVS</sequence>